<feature type="signal peptide" evidence="1">
    <location>
        <begin position="1"/>
        <end position="25"/>
    </location>
</feature>
<comment type="caution">
    <text evidence="2">The sequence shown here is derived from an EMBL/GenBank/DDBJ whole genome shotgun (WGS) entry which is preliminary data.</text>
</comment>
<protein>
    <submittedName>
        <fullName evidence="2">Uncharacterized protein</fullName>
    </submittedName>
</protein>
<evidence type="ECO:0000313" key="3">
    <source>
        <dbReference type="Proteomes" id="UP000194798"/>
    </source>
</evidence>
<dbReference type="EMBL" id="MSLT01000012">
    <property type="protein sequence ID" value="OUD14433.1"/>
    <property type="molecule type" value="Genomic_DNA"/>
</dbReference>
<sequence>MIIRNRLAYVVMGMGLFAATAPLVADDAPLRVRAGDEIQLQKTSPTVKSFTIKLEGSEREREVLFSIERMVRDLFARSRIGTRAVHVSSGTPVMPGEKIYENLEIVINARIADQPNDPYAINITLREFGQAEGEPQRFSYLPEQAVAFEQLLSDYLSKELNLLPRSAPMIAPTTPAPTITPETVAPATPRTTDSTMVIPPPPPPTPSWVNPAHLEAPERVNPAHEVQLQKTSPTVKRFSIKLVGSERENTALVEIEQMIRRIFNESRIGTVAVAVTGEPIAQQSKVYENLEITVNARIADVADEPYRVNITLNEAGNSSGAPQPFSYAQAFPNVFYDELKAYLSKELNLYPRR</sequence>
<feature type="chain" id="PRO_5012287220" evidence="1">
    <location>
        <begin position="26"/>
        <end position="353"/>
    </location>
</feature>
<evidence type="ECO:0000256" key="1">
    <source>
        <dbReference type="SAM" id="SignalP"/>
    </source>
</evidence>
<dbReference type="RefSeq" id="WP_086488214.1">
    <property type="nucleotide sequence ID" value="NZ_MSLT01000012.1"/>
</dbReference>
<accession>A0A251X9T2</accession>
<name>A0A251X9T2_9GAMM</name>
<gene>
    <name evidence="2" type="ORF">TPSD3_08995</name>
</gene>
<proteinExistence type="predicted"/>
<dbReference type="Proteomes" id="UP000194798">
    <property type="component" value="Unassembled WGS sequence"/>
</dbReference>
<organism evidence="2 3">
    <name type="scientific">Thioflexithrix psekupsensis</name>
    <dbReference type="NCBI Taxonomy" id="1570016"/>
    <lineage>
        <taxon>Bacteria</taxon>
        <taxon>Pseudomonadati</taxon>
        <taxon>Pseudomonadota</taxon>
        <taxon>Gammaproteobacteria</taxon>
        <taxon>Thiotrichales</taxon>
        <taxon>Thioflexithrix</taxon>
    </lineage>
</organism>
<dbReference type="AlphaFoldDB" id="A0A251X9T2"/>
<keyword evidence="1" id="KW-0732">Signal</keyword>
<dbReference type="OrthoDB" id="5625013at2"/>
<keyword evidence="3" id="KW-1185">Reference proteome</keyword>
<evidence type="ECO:0000313" key="2">
    <source>
        <dbReference type="EMBL" id="OUD14433.1"/>
    </source>
</evidence>
<reference evidence="2 3" key="1">
    <citation type="submission" date="2016-12" db="EMBL/GenBank/DDBJ databases">
        <title>Thioflexothrix psekupsii D3 genome sequencing and assembly.</title>
        <authorList>
            <person name="Fomenkov A."/>
            <person name="Vincze T."/>
            <person name="Grabovich M."/>
            <person name="Anton B.P."/>
            <person name="Dubinina G."/>
            <person name="Orlova M."/>
            <person name="Belousova E."/>
            <person name="Roberts R.J."/>
        </authorList>
    </citation>
    <scope>NUCLEOTIDE SEQUENCE [LARGE SCALE GENOMIC DNA]</scope>
    <source>
        <strain evidence="2">D3</strain>
    </source>
</reference>